<sequence length="516" mass="54870">MNKTLKKTLICAILALALAASSVCLAACGGSAVKSLTVRGQSEYIVDDAFAGATMTVVYENGRREQAEVTADMMSGFDTSVAGNKTVLVTYGGVTAEFAITVSDFYASAIAVTEDSVTEYIKGSSYTDGDARMTVMYTDGSTKTEDVTADMLTGFDTGSTGEREVTVTYGRLTANYEISVRDLRVTGSELNAATRTSYRVGDVFESASVDVVYEDGSEATVEITDPADIEGFDTLTTGKKTVTVRYRNASVSFEIDVLKSVDKVELASYDSLYGVGDGFGSATLRLTYSDGTTGECPVTADMLTDFDTSTSGTHTVIVDFEGRQTVTFDITVAGRLQTADTDEESGAYKLQVEDGAYVDMSEVETQSAGQSMFENMTQKAGTNESYSNGAEGYSTANISVEGNKIVLRFISDAAGKYTFGMRAQSGSGSGKSDTELSEAFSMSFNGSDKSISGTVKRATLGSTNWKDMTEWTELTDVAGELDIIEGLNTIELTFIQGTAGAIRLPNIDYFLLTPVA</sequence>
<reference evidence="3" key="1">
    <citation type="journal article" date="2021" name="PeerJ">
        <title>Extensive microbial diversity within the chicken gut microbiome revealed by metagenomics and culture.</title>
        <authorList>
            <person name="Gilroy R."/>
            <person name="Ravi A."/>
            <person name="Getino M."/>
            <person name="Pursley I."/>
            <person name="Horton D.L."/>
            <person name="Alikhan N.F."/>
            <person name="Baker D."/>
            <person name="Gharbi K."/>
            <person name="Hall N."/>
            <person name="Watson M."/>
            <person name="Adriaenssens E.M."/>
            <person name="Foster-Nyarko E."/>
            <person name="Jarju S."/>
            <person name="Secka A."/>
            <person name="Antonio M."/>
            <person name="Oren A."/>
            <person name="Chaudhuri R.R."/>
            <person name="La Ragione R."/>
            <person name="Hildebrand F."/>
            <person name="Pallen M.J."/>
        </authorList>
    </citation>
    <scope>NUCLEOTIDE SEQUENCE</scope>
    <source>
        <strain evidence="3">12435</strain>
    </source>
</reference>
<keyword evidence="1" id="KW-0732">Signal</keyword>
<organism evidence="3 4">
    <name type="scientific">Candidatus Protoclostridium stercorigallinarum</name>
    <dbReference type="NCBI Taxonomy" id="2838741"/>
    <lineage>
        <taxon>Bacteria</taxon>
        <taxon>Bacillati</taxon>
        <taxon>Bacillota</taxon>
        <taxon>Clostridia</taxon>
        <taxon>Candidatus Protoclostridium</taxon>
    </lineage>
</organism>
<evidence type="ECO:0000256" key="1">
    <source>
        <dbReference type="SAM" id="SignalP"/>
    </source>
</evidence>
<dbReference type="Gene3D" id="2.60.120.260">
    <property type="entry name" value="Galactose-binding domain-like"/>
    <property type="match status" value="1"/>
</dbReference>
<feature type="signal peptide" evidence="1">
    <location>
        <begin position="1"/>
        <end position="26"/>
    </location>
</feature>
<dbReference type="AlphaFoldDB" id="A0A9D1PZ25"/>
<dbReference type="Gene3D" id="2.60.40.3630">
    <property type="match status" value="4"/>
</dbReference>
<evidence type="ECO:0000313" key="4">
    <source>
        <dbReference type="Proteomes" id="UP000823990"/>
    </source>
</evidence>
<evidence type="ECO:0000313" key="3">
    <source>
        <dbReference type="EMBL" id="HIW01928.1"/>
    </source>
</evidence>
<proteinExistence type="predicted"/>
<dbReference type="Pfam" id="PF07523">
    <property type="entry name" value="Big_3"/>
    <property type="match status" value="2"/>
</dbReference>
<comment type="caution">
    <text evidence="3">The sequence shown here is derived from an EMBL/GenBank/DDBJ whole genome shotgun (WGS) entry which is preliminary data.</text>
</comment>
<name>A0A9D1PZ25_9FIRM</name>
<dbReference type="Proteomes" id="UP000823990">
    <property type="component" value="Unassembled WGS sequence"/>
</dbReference>
<feature type="domain" description="Ig-like" evidence="2">
    <location>
        <begin position="51"/>
        <end position="102"/>
    </location>
</feature>
<accession>A0A9D1PZ25</accession>
<dbReference type="EMBL" id="DXHS01000019">
    <property type="protein sequence ID" value="HIW01928.1"/>
    <property type="molecule type" value="Genomic_DNA"/>
</dbReference>
<dbReference type="InterPro" id="IPR022038">
    <property type="entry name" value="Ig-like_bact"/>
</dbReference>
<feature type="chain" id="PRO_5038986202" evidence="1">
    <location>
        <begin position="27"/>
        <end position="516"/>
    </location>
</feature>
<evidence type="ECO:0000259" key="2">
    <source>
        <dbReference type="Pfam" id="PF07523"/>
    </source>
</evidence>
<gene>
    <name evidence="3" type="ORF">H9892_01105</name>
</gene>
<feature type="domain" description="Ig-like" evidence="2">
    <location>
        <begin position="196"/>
        <end position="257"/>
    </location>
</feature>
<protein>
    <submittedName>
        <fullName evidence="3">Bacterial Ig-like domain-containing protein</fullName>
    </submittedName>
</protein>
<reference evidence="3" key="2">
    <citation type="submission" date="2021-04" db="EMBL/GenBank/DDBJ databases">
        <authorList>
            <person name="Gilroy R."/>
        </authorList>
    </citation>
    <scope>NUCLEOTIDE SEQUENCE</scope>
    <source>
        <strain evidence="3">12435</strain>
    </source>
</reference>